<feature type="domain" description="Protein kinase" evidence="1">
    <location>
        <begin position="6"/>
        <end position="286"/>
    </location>
</feature>
<sequence>MKLSQLGVMTPLAKGGAGEVFDLDRSPDSAFPHMVYKAYLPEVLGTDAIKFAEQAVEFRDSLSPADKAELDAFSAWPVDVVKDGRTTVGVIMPRIDREFFHVSPGAGKTIINDFQWLLVDQAKLRSRGTQFDDLSSFGVRLRLLANFVHVLDWLHRRRVIVGDISFRNVAFAMNPPRVKFLDCDGFAFAPASATATGRTTPTFAVPELSGNPPHQRTVDEQTDIYKTGLVVLRCMTPGPGATQRAAKDIRLLAGLVPDQIVAATVGDCLAVDRSQRPTAASLYAVLQSQSASLSSPPTIAAIDVDSTKCLRGTDVIVTWDVTGAVAGTLRGPSGLDITVDFSKFPTGMAVPAQATGPLELIATNKYGSTTVQTPWVRVFELPAVIIDVPRPPKIGPISPLAPLDELQRSLSGVRVETPALVMPALNAANLDLPVWLAPEVQKLRPATALVESFDGVRDEMLAGGRALSERLGQALRPAPPRSRRWRRS</sequence>
<dbReference type="InterPro" id="IPR011009">
    <property type="entry name" value="Kinase-like_dom_sf"/>
</dbReference>
<reference evidence="2" key="1">
    <citation type="submission" date="2016-10" db="EMBL/GenBank/DDBJ databases">
        <authorList>
            <person name="de Groot N.N."/>
        </authorList>
    </citation>
    <scope>NUCLEOTIDE SEQUENCE [LARGE SCALE GENOMIC DNA]</scope>
    <source>
        <strain evidence="2">CGMCC 1.10697</strain>
    </source>
</reference>
<dbReference type="Proteomes" id="UP000199113">
    <property type="component" value="Unassembled WGS sequence"/>
</dbReference>
<organism evidence="2 3">
    <name type="scientific">Nocardioides alpinus</name>
    <dbReference type="NCBI Taxonomy" id="748909"/>
    <lineage>
        <taxon>Bacteria</taxon>
        <taxon>Bacillati</taxon>
        <taxon>Actinomycetota</taxon>
        <taxon>Actinomycetes</taxon>
        <taxon>Propionibacteriales</taxon>
        <taxon>Nocardioidaceae</taxon>
        <taxon>Nocardioides</taxon>
    </lineage>
</organism>
<dbReference type="AlphaFoldDB" id="A0A1I1B7U0"/>
<accession>A0A1I1B7U0</accession>
<dbReference type="InterPro" id="IPR000719">
    <property type="entry name" value="Prot_kinase_dom"/>
</dbReference>
<dbReference type="SUPFAM" id="SSF56112">
    <property type="entry name" value="Protein kinase-like (PK-like)"/>
    <property type="match status" value="1"/>
</dbReference>
<proteinExistence type="predicted"/>
<evidence type="ECO:0000259" key="1">
    <source>
        <dbReference type="PROSITE" id="PS50011"/>
    </source>
</evidence>
<dbReference type="GO" id="GO:0004672">
    <property type="term" value="F:protein kinase activity"/>
    <property type="evidence" value="ECO:0007669"/>
    <property type="project" value="InterPro"/>
</dbReference>
<evidence type="ECO:0000313" key="3">
    <source>
        <dbReference type="Proteomes" id="UP000199113"/>
    </source>
</evidence>
<dbReference type="PROSITE" id="PS50011">
    <property type="entry name" value="PROTEIN_KINASE_DOM"/>
    <property type="match status" value="1"/>
</dbReference>
<evidence type="ECO:0000313" key="2">
    <source>
        <dbReference type="EMBL" id="SFB44630.1"/>
    </source>
</evidence>
<dbReference type="STRING" id="748909.SAMN05192575_11319"/>
<gene>
    <name evidence="2" type="ORF">SAMN05192575_11319</name>
</gene>
<name>A0A1I1B7U0_9ACTN</name>
<dbReference type="GO" id="GO:0005524">
    <property type="term" value="F:ATP binding"/>
    <property type="evidence" value="ECO:0007669"/>
    <property type="project" value="InterPro"/>
</dbReference>
<dbReference type="EMBL" id="FOKC01000013">
    <property type="protein sequence ID" value="SFB44630.1"/>
    <property type="molecule type" value="Genomic_DNA"/>
</dbReference>
<protein>
    <recommendedName>
        <fullName evidence="1">Protein kinase domain-containing protein</fullName>
    </recommendedName>
</protein>
<dbReference type="Gene3D" id="1.10.510.10">
    <property type="entry name" value="Transferase(Phosphotransferase) domain 1"/>
    <property type="match status" value="1"/>
</dbReference>